<dbReference type="PROSITE" id="PS50106">
    <property type="entry name" value="PDZ"/>
    <property type="match status" value="1"/>
</dbReference>
<feature type="compositionally biased region" description="Low complexity" evidence="4">
    <location>
        <begin position="220"/>
        <end position="241"/>
    </location>
</feature>
<dbReference type="PANTHER" id="PTHR43343">
    <property type="entry name" value="PEPTIDASE S12"/>
    <property type="match status" value="1"/>
</dbReference>
<dbReference type="Gene3D" id="2.40.10.10">
    <property type="entry name" value="Trypsin-like serine proteases"/>
    <property type="match status" value="2"/>
</dbReference>
<feature type="compositionally biased region" description="Low complexity" evidence="4">
    <location>
        <begin position="91"/>
        <end position="101"/>
    </location>
</feature>
<dbReference type="SMART" id="SM00228">
    <property type="entry name" value="PDZ"/>
    <property type="match status" value="1"/>
</dbReference>
<comment type="similarity">
    <text evidence="1">Belongs to the peptidase S1C family.</text>
</comment>
<dbReference type="GO" id="GO:0004252">
    <property type="term" value="F:serine-type endopeptidase activity"/>
    <property type="evidence" value="ECO:0007669"/>
    <property type="project" value="InterPro"/>
</dbReference>
<dbReference type="InterPro" id="IPR036034">
    <property type="entry name" value="PDZ_sf"/>
</dbReference>
<evidence type="ECO:0000259" key="5">
    <source>
        <dbReference type="PROSITE" id="PS50106"/>
    </source>
</evidence>
<dbReference type="Proteomes" id="UP000001549">
    <property type="component" value="Chromosome"/>
</dbReference>
<feature type="compositionally biased region" description="Low complexity" evidence="4">
    <location>
        <begin position="24"/>
        <end position="33"/>
    </location>
</feature>
<evidence type="ECO:0000256" key="4">
    <source>
        <dbReference type="SAM" id="MobiDB-lite"/>
    </source>
</evidence>
<accession>F8AWG4</accession>
<evidence type="ECO:0000256" key="2">
    <source>
        <dbReference type="ARBA" id="ARBA00022670"/>
    </source>
</evidence>
<dbReference type="AlphaFoldDB" id="F8AWG4"/>
<feature type="region of interest" description="Disordered" evidence="4">
    <location>
        <begin position="1"/>
        <end position="105"/>
    </location>
</feature>
<dbReference type="HOGENOM" id="CLU_020120_3_7_11"/>
<protein>
    <submittedName>
        <fullName evidence="6">Peptidase S1 and S6 chymotrypsin/Hap</fullName>
    </submittedName>
</protein>
<dbReference type="InterPro" id="IPR051201">
    <property type="entry name" value="Chloro_Bact_Ser_Proteases"/>
</dbReference>
<dbReference type="SUPFAM" id="SSF50494">
    <property type="entry name" value="Trypsin-like serine proteases"/>
    <property type="match status" value="1"/>
</dbReference>
<dbReference type="Pfam" id="PF13180">
    <property type="entry name" value="PDZ_2"/>
    <property type="match status" value="1"/>
</dbReference>
<evidence type="ECO:0000256" key="1">
    <source>
        <dbReference type="ARBA" id="ARBA00010541"/>
    </source>
</evidence>
<dbReference type="InterPro" id="IPR001478">
    <property type="entry name" value="PDZ"/>
</dbReference>
<feature type="domain" description="PDZ" evidence="5">
    <location>
        <begin position="455"/>
        <end position="543"/>
    </location>
</feature>
<sequence>MSSGSENVAIPSHSGPVTGYPPQAGSTASVSAGLGSGGAKQELPEPGHITGMTYSGTQRDTSRLGGAVGGPSDPPTNPWWARPASAPMSVAGAGRPGAAAPQTGFRRPAGAQWWGATARTGVSAGPVAADVTTAEGAAGGDAAAAVGPAGGSAWAGDHAAAAAVLADVGYPGRTGRRRGAAPVRFRRLSSLPVTAMLLAGLLGGVVGGVIGAYGASGSDHGQTASSASASPDAAGGTSAPGERSVPVSVIAARVLPSVVTISVVTQAATATGSGVIIRPDGYILTNNHVLANVTARARVSVTRYQNLQPIPVEIVGRDPRTDLAVIRIRTADPLPAATLGRSGSLVVGAPLIAIGAPLGLAGTVTTGIVSALDRDPTVPVESGGESLLIGAIQTDAAINPGNSGGPLLDGNGQVIGINTAIATVPGGYGERGTSGNIGVGFAIPIDYAKSVADEIIRTGRATHPHIGVSAVTVTANAAAAGASSGALVRGVEAGGPAALAGLRPGDLITRIGDIAVGNINDLITASRAHRVGERITVTFERDGRAQAAQVTLQEQSG</sequence>
<dbReference type="RefSeq" id="WP_013872345.1">
    <property type="nucleotide sequence ID" value="NZ_CAAAFP010000060.1"/>
</dbReference>
<organism evidence="6 7">
    <name type="scientific">Candidatus Protofrankia datiscae</name>
    <dbReference type="NCBI Taxonomy" id="2716812"/>
    <lineage>
        <taxon>Bacteria</taxon>
        <taxon>Bacillati</taxon>
        <taxon>Actinomycetota</taxon>
        <taxon>Actinomycetes</taxon>
        <taxon>Frankiales</taxon>
        <taxon>Frankiaceae</taxon>
        <taxon>Protofrankia</taxon>
    </lineage>
</organism>
<dbReference type="STRING" id="656024.FsymDg_0855"/>
<evidence type="ECO:0000313" key="6">
    <source>
        <dbReference type="EMBL" id="AEH08367.1"/>
    </source>
</evidence>
<keyword evidence="2" id="KW-0645">Protease</keyword>
<dbReference type="GO" id="GO:0006508">
    <property type="term" value="P:proteolysis"/>
    <property type="evidence" value="ECO:0007669"/>
    <property type="project" value="UniProtKB-KW"/>
</dbReference>
<keyword evidence="7" id="KW-1185">Reference proteome</keyword>
<dbReference type="EMBL" id="CP002801">
    <property type="protein sequence ID" value="AEH08367.1"/>
    <property type="molecule type" value="Genomic_DNA"/>
</dbReference>
<keyword evidence="3" id="KW-0378">Hydrolase</keyword>
<dbReference type="PANTHER" id="PTHR43343:SF3">
    <property type="entry name" value="PROTEASE DO-LIKE 8, CHLOROPLASTIC"/>
    <property type="match status" value="1"/>
</dbReference>
<name>F8AWG4_9ACTN</name>
<dbReference type="MEROPS" id="S01.494"/>
<proteinExistence type="inferred from homology"/>
<dbReference type="Pfam" id="PF13365">
    <property type="entry name" value="Trypsin_2"/>
    <property type="match status" value="1"/>
</dbReference>
<dbReference type="SUPFAM" id="SSF50156">
    <property type="entry name" value="PDZ domain-like"/>
    <property type="match status" value="1"/>
</dbReference>
<dbReference type="PRINTS" id="PR00834">
    <property type="entry name" value="PROTEASES2C"/>
</dbReference>
<dbReference type="eggNOG" id="COG0265">
    <property type="taxonomic scope" value="Bacteria"/>
</dbReference>
<reference evidence="6 7" key="1">
    <citation type="submission" date="2011-05" db="EMBL/GenBank/DDBJ databases">
        <title>Complete sequence of chromosome of Frankia symbiont of Datisca glomerata.</title>
        <authorList>
            <consortium name="US DOE Joint Genome Institute"/>
            <person name="Lucas S."/>
            <person name="Han J."/>
            <person name="Lapidus A."/>
            <person name="Cheng J.-F."/>
            <person name="Goodwin L."/>
            <person name="Pitluck S."/>
            <person name="Peters L."/>
            <person name="Mikhailova N."/>
            <person name="Chertkov O."/>
            <person name="Teshima H."/>
            <person name="Han C."/>
            <person name="Tapia R."/>
            <person name="Land M."/>
            <person name="Hauser L."/>
            <person name="Kyrpides N."/>
            <person name="Ivanova N."/>
            <person name="Pagani I."/>
            <person name="Berry A."/>
            <person name="Pawlowski K."/>
            <person name="Persson T."/>
            <person name="Vanden Heuvel B."/>
            <person name="Benson D."/>
            <person name="Woyke T."/>
        </authorList>
    </citation>
    <scope>NUCLEOTIDE SEQUENCE [LARGE SCALE GENOMIC DNA]</scope>
    <source>
        <strain evidence="7">4085684</strain>
    </source>
</reference>
<feature type="region of interest" description="Disordered" evidence="4">
    <location>
        <begin position="220"/>
        <end position="243"/>
    </location>
</feature>
<dbReference type="Gene3D" id="2.30.42.10">
    <property type="match status" value="1"/>
</dbReference>
<gene>
    <name evidence="6" type="ordered locus">FsymDg_0855</name>
</gene>
<dbReference type="InterPro" id="IPR001940">
    <property type="entry name" value="Peptidase_S1C"/>
</dbReference>
<evidence type="ECO:0000313" key="7">
    <source>
        <dbReference type="Proteomes" id="UP000001549"/>
    </source>
</evidence>
<dbReference type="KEGG" id="fsy:FsymDg_0855"/>
<dbReference type="InterPro" id="IPR043504">
    <property type="entry name" value="Peptidase_S1_PA_chymotrypsin"/>
</dbReference>
<dbReference type="InterPro" id="IPR009003">
    <property type="entry name" value="Peptidase_S1_PA"/>
</dbReference>
<evidence type="ECO:0000256" key="3">
    <source>
        <dbReference type="ARBA" id="ARBA00022801"/>
    </source>
</evidence>